<dbReference type="EMBL" id="DS268463">
    <property type="protein sequence ID" value="EFP06554.1"/>
    <property type="molecule type" value="Genomic_DNA"/>
</dbReference>
<evidence type="ECO:0008006" key="3">
    <source>
        <dbReference type="Google" id="ProtNLM"/>
    </source>
</evidence>
<dbReference type="CDD" id="cd01763">
    <property type="entry name" value="Ubl_SUMO_like"/>
    <property type="match status" value="1"/>
</dbReference>
<keyword evidence="2" id="KW-1185">Reference proteome</keyword>
<gene>
    <name evidence="1" type="ORF">CRE_08379</name>
</gene>
<dbReference type="Gene3D" id="3.10.20.90">
    <property type="entry name" value="Phosphatidylinositol 3-kinase Catalytic Subunit, Chain A, domain 1"/>
    <property type="match status" value="1"/>
</dbReference>
<organism evidence="2">
    <name type="scientific">Caenorhabditis remanei</name>
    <name type="common">Caenorhabditis vulgaris</name>
    <dbReference type="NCBI Taxonomy" id="31234"/>
    <lineage>
        <taxon>Eukaryota</taxon>
        <taxon>Metazoa</taxon>
        <taxon>Ecdysozoa</taxon>
        <taxon>Nematoda</taxon>
        <taxon>Chromadorea</taxon>
        <taxon>Rhabditida</taxon>
        <taxon>Rhabditina</taxon>
        <taxon>Rhabditomorpha</taxon>
        <taxon>Rhabditoidea</taxon>
        <taxon>Rhabditidae</taxon>
        <taxon>Peloderinae</taxon>
        <taxon>Caenorhabditis</taxon>
    </lineage>
</organism>
<evidence type="ECO:0000313" key="1">
    <source>
        <dbReference type="EMBL" id="EFP06554.1"/>
    </source>
</evidence>
<evidence type="ECO:0000313" key="2">
    <source>
        <dbReference type="Proteomes" id="UP000008281"/>
    </source>
</evidence>
<sequence>MKRVKDDFAEKMNESVRLYRFLYYGERVADEDTAKTLEIEELGLDRGVRNTRKWIRPGIN</sequence>
<dbReference type="Proteomes" id="UP000008281">
    <property type="component" value="Unassembled WGS sequence"/>
</dbReference>
<accession>E3MPF3</accession>
<reference evidence="1" key="1">
    <citation type="submission" date="2007-07" db="EMBL/GenBank/DDBJ databases">
        <title>PCAP assembly of the Caenorhabditis remanei genome.</title>
        <authorList>
            <consortium name="The Caenorhabditis remanei Sequencing Consortium"/>
            <person name="Wilson R.K."/>
        </authorList>
    </citation>
    <scope>NUCLEOTIDE SEQUENCE [LARGE SCALE GENOMIC DNA]</scope>
    <source>
        <strain evidence="1">PB4641</strain>
    </source>
</reference>
<name>E3MPF3_CAERE</name>
<proteinExistence type="predicted"/>
<dbReference type="OrthoDB" id="442921at2759"/>
<dbReference type="HOGENOM" id="CLU_2943938_0_0_1"/>
<protein>
    <recommendedName>
        <fullName evidence="3">Ubiquitin-like domain-containing protein</fullName>
    </recommendedName>
</protein>
<dbReference type="AlphaFoldDB" id="E3MPF3"/>
<dbReference type="InParanoid" id="E3MPF3"/>